<dbReference type="Proteomes" id="UP000631114">
    <property type="component" value="Unassembled WGS sequence"/>
</dbReference>
<sequence length="114" mass="12104">MGNRIIIIIKKEEAEEVSIPVGPGDDVAGEVGSGGGRGWLKDYVDRLASSVSSNNSSSSISISNSFRFFTGSSRRSTADGSSRRRSGADVVNNGGSWDFEGEEIGNFLRWLSGV</sequence>
<protein>
    <submittedName>
        <fullName evidence="2">Uncharacterized protein</fullName>
    </submittedName>
</protein>
<dbReference type="AlphaFoldDB" id="A0A835MBQ0"/>
<evidence type="ECO:0000313" key="3">
    <source>
        <dbReference type="Proteomes" id="UP000631114"/>
    </source>
</evidence>
<evidence type="ECO:0000256" key="1">
    <source>
        <dbReference type="SAM" id="MobiDB-lite"/>
    </source>
</evidence>
<organism evidence="2 3">
    <name type="scientific">Coptis chinensis</name>
    <dbReference type="NCBI Taxonomy" id="261450"/>
    <lineage>
        <taxon>Eukaryota</taxon>
        <taxon>Viridiplantae</taxon>
        <taxon>Streptophyta</taxon>
        <taxon>Embryophyta</taxon>
        <taxon>Tracheophyta</taxon>
        <taxon>Spermatophyta</taxon>
        <taxon>Magnoliopsida</taxon>
        <taxon>Ranunculales</taxon>
        <taxon>Ranunculaceae</taxon>
        <taxon>Coptidoideae</taxon>
        <taxon>Coptis</taxon>
    </lineage>
</organism>
<accession>A0A835MBQ0</accession>
<comment type="caution">
    <text evidence="2">The sequence shown here is derived from an EMBL/GenBank/DDBJ whole genome shotgun (WGS) entry which is preliminary data.</text>
</comment>
<reference evidence="2 3" key="1">
    <citation type="submission" date="2020-10" db="EMBL/GenBank/DDBJ databases">
        <title>The Coptis chinensis genome and diversification of protoberbering-type alkaloids.</title>
        <authorList>
            <person name="Wang B."/>
            <person name="Shu S."/>
            <person name="Song C."/>
            <person name="Liu Y."/>
        </authorList>
    </citation>
    <scope>NUCLEOTIDE SEQUENCE [LARGE SCALE GENOMIC DNA]</scope>
    <source>
        <strain evidence="2">HL-2020</strain>
        <tissue evidence="2">Leaf</tissue>
    </source>
</reference>
<evidence type="ECO:0000313" key="2">
    <source>
        <dbReference type="EMBL" id="KAF9623737.1"/>
    </source>
</evidence>
<dbReference type="EMBL" id="JADFTS010000001">
    <property type="protein sequence ID" value="KAF9623737.1"/>
    <property type="molecule type" value="Genomic_DNA"/>
</dbReference>
<name>A0A835MBQ0_9MAGN</name>
<proteinExistence type="predicted"/>
<gene>
    <name evidence="2" type="ORF">IFM89_004818</name>
</gene>
<feature type="region of interest" description="Disordered" evidence="1">
    <location>
        <begin position="71"/>
        <end position="92"/>
    </location>
</feature>
<keyword evidence="3" id="KW-1185">Reference proteome</keyword>